<dbReference type="Proteomes" id="UP001152178">
    <property type="component" value="Unassembled WGS sequence"/>
</dbReference>
<feature type="compositionally biased region" description="Basic residues" evidence="1">
    <location>
        <begin position="32"/>
        <end position="46"/>
    </location>
</feature>
<evidence type="ECO:0000256" key="1">
    <source>
        <dbReference type="SAM" id="MobiDB-lite"/>
    </source>
</evidence>
<protein>
    <submittedName>
        <fullName evidence="2">Uncharacterized protein</fullName>
    </submittedName>
</protein>
<gene>
    <name evidence="2" type="ORF">OOJ09_09270</name>
</gene>
<reference evidence="2" key="1">
    <citation type="submission" date="2022-11" db="EMBL/GenBank/DDBJ databases">
        <authorList>
            <person name="Coimbra C."/>
        </authorList>
    </citation>
    <scope>NUCLEOTIDE SEQUENCE</scope>
    <source>
        <strain evidence="2">Jales19</strain>
    </source>
</reference>
<keyword evidence="3" id="KW-1185">Reference proteome</keyword>
<feature type="region of interest" description="Disordered" evidence="1">
    <location>
        <begin position="1"/>
        <end position="61"/>
    </location>
</feature>
<organism evidence="2 3">
    <name type="scientific">Mesorhizobium qingshengii</name>
    <dbReference type="NCBI Taxonomy" id="1165689"/>
    <lineage>
        <taxon>Bacteria</taxon>
        <taxon>Pseudomonadati</taxon>
        <taxon>Pseudomonadota</taxon>
        <taxon>Alphaproteobacteria</taxon>
        <taxon>Hyphomicrobiales</taxon>
        <taxon>Phyllobacteriaceae</taxon>
        <taxon>Mesorhizobium</taxon>
    </lineage>
</organism>
<accession>A0ABT4QS50</accession>
<dbReference type="RefSeq" id="WP_269904929.1">
    <property type="nucleotide sequence ID" value="NZ_JAPFQA010000003.1"/>
</dbReference>
<evidence type="ECO:0000313" key="3">
    <source>
        <dbReference type="Proteomes" id="UP001152178"/>
    </source>
</evidence>
<evidence type="ECO:0000313" key="2">
    <source>
        <dbReference type="EMBL" id="MCZ8544368.1"/>
    </source>
</evidence>
<name>A0ABT4QS50_9HYPH</name>
<dbReference type="EMBL" id="JAPFQA010000003">
    <property type="protein sequence ID" value="MCZ8544368.1"/>
    <property type="molecule type" value="Genomic_DNA"/>
</dbReference>
<comment type="caution">
    <text evidence="2">The sequence shown here is derived from an EMBL/GenBank/DDBJ whole genome shotgun (WGS) entry which is preliminary data.</text>
</comment>
<sequence length="183" mass="19123">MDDVAAAQMQRGHRPGKPAPVGGGNGCSHGIGKAKRAKRPMPRSRRPVGGQHRPEPTLPERFQDAEIIADPSLGTVPAGIGCQAGPRESCTVEDPVPGSVDRLAQPVFFDKAGGKNLVDGIDNVELHVVDGSAVPGKAETAPQFIGETFCVDHGEQAPSKAVCPGRRQCHHGEIAQSASTFGR</sequence>
<proteinExistence type="predicted"/>